<sequence>MQWQILPAAQFPAYAAAWQACNQATLATPLLAPELVQAALDHLASGKELLAICRADGAVAAMAVLTPTRHGVWASFQPSQAPLGFWMHRADLPLDRLCARLQESLPGLPLVLSLTQRDPMLESPPPPTAGLAVDDYIQTSGISLAGSFEEYWQARGKNLRSNLKKQRSRLQREGLDTRLEESRREADMAAAVADFGRLEMAGWKGERGTAVCAGTPQGSFYRAMLEGFARRDRARVFRYWFGTQLVAMDLCIESDDMLVVLKTAYDETVPAALSPSLLMREDCMRLLFEEQRLPRLEFYGRLMEWHTRWTNEIRTMYHVSFYRWPGLQRLHALAKQRHLLLERLRGRPATTPVME</sequence>
<gene>
    <name evidence="2" type="ORF">GM658_27430</name>
</gene>
<dbReference type="OrthoDB" id="4349922at2"/>
<proteinExistence type="predicted"/>
<name>A0A6L6QQM3_9BURK</name>
<feature type="domain" description="BioF2-like acetyltransferase" evidence="1">
    <location>
        <begin position="158"/>
        <end position="301"/>
    </location>
</feature>
<dbReference type="AlphaFoldDB" id="A0A6L6QQM3"/>
<dbReference type="InterPro" id="IPR016181">
    <property type="entry name" value="Acyl_CoA_acyltransferase"/>
</dbReference>
<dbReference type="Gene3D" id="3.40.630.30">
    <property type="match status" value="1"/>
</dbReference>
<dbReference type="Pfam" id="PF13480">
    <property type="entry name" value="Acetyltransf_6"/>
    <property type="match status" value="1"/>
</dbReference>
<dbReference type="SUPFAM" id="SSF55729">
    <property type="entry name" value="Acyl-CoA N-acyltransferases (Nat)"/>
    <property type="match status" value="1"/>
</dbReference>
<accession>A0A6L6QQM3</accession>
<dbReference type="GO" id="GO:0016740">
    <property type="term" value="F:transferase activity"/>
    <property type="evidence" value="ECO:0007669"/>
    <property type="project" value="UniProtKB-KW"/>
</dbReference>
<evidence type="ECO:0000313" key="3">
    <source>
        <dbReference type="Proteomes" id="UP000472320"/>
    </source>
</evidence>
<dbReference type="EMBL" id="WNKX01000041">
    <property type="protein sequence ID" value="MTW14354.1"/>
    <property type="molecule type" value="Genomic_DNA"/>
</dbReference>
<dbReference type="InterPro" id="IPR038740">
    <property type="entry name" value="BioF2-like_GNAT_dom"/>
</dbReference>
<keyword evidence="3" id="KW-1185">Reference proteome</keyword>
<protein>
    <submittedName>
        <fullName evidence="2">GNAT family N-acetyltransferase</fullName>
    </submittedName>
</protein>
<organism evidence="2 3">
    <name type="scientific">Massilia eburnea</name>
    <dbReference type="NCBI Taxonomy" id="1776165"/>
    <lineage>
        <taxon>Bacteria</taxon>
        <taxon>Pseudomonadati</taxon>
        <taxon>Pseudomonadota</taxon>
        <taxon>Betaproteobacteria</taxon>
        <taxon>Burkholderiales</taxon>
        <taxon>Oxalobacteraceae</taxon>
        <taxon>Telluria group</taxon>
        <taxon>Massilia</taxon>
    </lineage>
</organism>
<dbReference type="Proteomes" id="UP000472320">
    <property type="component" value="Unassembled WGS sequence"/>
</dbReference>
<keyword evidence="2" id="KW-0808">Transferase</keyword>
<evidence type="ECO:0000259" key="1">
    <source>
        <dbReference type="Pfam" id="PF13480"/>
    </source>
</evidence>
<evidence type="ECO:0000313" key="2">
    <source>
        <dbReference type="EMBL" id="MTW14354.1"/>
    </source>
</evidence>
<comment type="caution">
    <text evidence="2">The sequence shown here is derived from an EMBL/GenBank/DDBJ whole genome shotgun (WGS) entry which is preliminary data.</text>
</comment>
<reference evidence="2 3" key="1">
    <citation type="submission" date="2019-11" db="EMBL/GenBank/DDBJ databases">
        <title>Type strains purchased from KCTC, JCM and DSMZ.</title>
        <authorList>
            <person name="Lu H."/>
        </authorList>
    </citation>
    <scope>NUCLEOTIDE SEQUENCE [LARGE SCALE GENOMIC DNA]</scope>
    <source>
        <strain evidence="2 3">JCM 31587</strain>
    </source>
</reference>